<proteinExistence type="predicted"/>
<protein>
    <recommendedName>
        <fullName evidence="4">ATP/GTP-binding protein</fullName>
    </recommendedName>
</protein>
<dbReference type="SUPFAM" id="SSF69304">
    <property type="entry name" value="Tricorn protease N-terminal domain"/>
    <property type="match status" value="1"/>
</dbReference>
<evidence type="ECO:0008006" key="4">
    <source>
        <dbReference type="Google" id="ProtNLM"/>
    </source>
</evidence>
<feature type="signal peptide" evidence="1">
    <location>
        <begin position="1"/>
        <end position="18"/>
    </location>
</feature>
<reference evidence="3" key="1">
    <citation type="submission" date="2020-01" db="EMBL/GenBank/DDBJ databases">
        <title>Sphingomonas sp. strain CSW-10.</title>
        <authorList>
            <person name="Chen W.-M."/>
        </authorList>
    </citation>
    <scope>NUCLEOTIDE SEQUENCE [LARGE SCALE GENOMIC DNA]</scope>
    <source>
        <strain evidence="3">NST-5</strain>
    </source>
</reference>
<comment type="caution">
    <text evidence="2">The sequence shown here is derived from an EMBL/GenBank/DDBJ whole genome shotgun (WGS) entry which is preliminary data.</text>
</comment>
<evidence type="ECO:0000313" key="2">
    <source>
        <dbReference type="EMBL" id="NBL63840.1"/>
    </source>
</evidence>
<organism evidence="2 3">
    <name type="scientific">Flavobacterium ichthyis</name>
    <dbReference type="NCBI Taxonomy" id="2698827"/>
    <lineage>
        <taxon>Bacteria</taxon>
        <taxon>Pseudomonadati</taxon>
        <taxon>Bacteroidota</taxon>
        <taxon>Flavobacteriia</taxon>
        <taxon>Flavobacteriales</taxon>
        <taxon>Flavobacteriaceae</taxon>
        <taxon>Flavobacterium</taxon>
    </lineage>
</organism>
<dbReference type="RefSeq" id="WP_166535666.1">
    <property type="nucleotide sequence ID" value="NZ_JAABLM010000001.1"/>
</dbReference>
<dbReference type="Proteomes" id="UP000798602">
    <property type="component" value="Unassembled WGS sequence"/>
</dbReference>
<name>A0ABW9Z9S5_9FLAO</name>
<keyword evidence="1" id="KW-0732">Signal</keyword>
<keyword evidence="3" id="KW-1185">Reference proteome</keyword>
<evidence type="ECO:0000256" key="1">
    <source>
        <dbReference type="SAM" id="SignalP"/>
    </source>
</evidence>
<feature type="chain" id="PRO_5046599729" description="ATP/GTP-binding protein" evidence="1">
    <location>
        <begin position="19"/>
        <end position="262"/>
    </location>
</feature>
<evidence type="ECO:0000313" key="3">
    <source>
        <dbReference type="Proteomes" id="UP000798602"/>
    </source>
</evidence>
<gene>
    <name evidence="2" type="ORF">GV828_01355</name>
</gene>
<accession>A0ABW9Z9S5</accession>
<dbReference type="EMBL" id="JAABLM010000001">
    <property type="protein sequence ID" value="NBL63840.1"/>
    <property type="molecule type" value="Genomic_DNA"/>
</dbReference>
<sequence length="262" mass="30422">MKKWFLIVFLNCFWGSFAQNEVVPFFKNTEKWSDGTFVNRDHFGNLYGIFGNEFRKIAPNSTLFYKNVALGKISRADLQNPLQIVLFYRNFTSVVLLDNQLNESLRINFSELETPLNPDAVGLAAQNRLWVFDLLTQKLGLYDLRKKSFVPLTPTFTEPLVFYQTEYNYFYWMDAKQRLYAADIFGKTASLGEIPVGKMYQVVNGKRVLYANDQGLFVFNLENGSISKVLEVEKSFDGFTYQDEILSIFTNQEIKNYNINLP</sequence>